<dbReference type="EMBL" id="CAJNON010000043">
    <property type="protein sequence ID" value="CAF0856285.1"/>
    <property type="molecule type" value="Genomic_DNA"/>
</dbReference>
<dbReference type="InterPro" id="IPR002859">
    <property type="entry name" value="PKD/REJ-like"/>
</dbReference>
<keyword evidence="2" id="KW-0812">Transmembrane</keyword>
<dbReference type="Gene3D" id="3.80.10.10">
    <property type="entry name" value="Ribonuclease Inhibitor"/>
    <property type="match status" value="1"/>
</dbReference>
<accession>A0A813WKI3</accession>
<dbReference type="Pfam" id="PF13516">
    <property type="entry name" value="LRR_6"/>
    <property type="match status" value="2"/>
</dbReference>
<dbReference type="SUPFAM" id="SSF52047">
    <property type="entry name" value="RNI-like"/>
    <property type="match status" value="2"/>
</dbReference>
<dbReference type="AlphaFoldDB" id="A0A813WKI3"/>
<feature type="transmembrane region" description="Helical" evidence="2">
    <location>
        <begin position="813"/>
        <end position="840"/>
    </location>
</feature>
<gene>
    <name evidence="4" type="ORF">VCS650_LOCUS6947</name>
</gene>
<dbReference type="Proteomes" id="UP000663891">
    <property type="component" value="Unassembled WGS sequence"/>
</dbReference>
<evidence type="ECO:0000259" key="3">
    <source>
        <dbReference type="Pfam" id="PF02010"/>
    </source>
</evidence>
<dbReference type="OrthoDB" id="10050421at2759"/>
<feature type="transmembrane region" description="Helical" evidence="2">
    <location>
        <begin position="847"/>
        <end position="866"/>
    </location>
</feature>
<comment type="caution">
    <text evidence="4">The sequence shown here is derived from an EMBL/GenBank/DDBJ whole genome shotgun (WGS) entry which is preliminary data.</text>
</comment>
<keyword evidence="1" id="KW-0677">Repeat</keyword>
<evidence type="ECO:0000256" key="2">
    <source>
        <dbReference type="SAM" id="Phobius"/>
    </source>
</evidence>
<protein>
    <recommendedName>
        <fullName evidence="3">PKD/REJ-like domain-containing protein</fullName>
    </recommendedName>
</protein>
<dbReference type="Pfam" id="PF02010">
    <property type="entry name" value="REJ"/>
    <property type="match status" value="1"/>
</dbReference>
<dbReference type="PANTHER" id="PTHR24111:SF0">
    <property type="entry name" value="LEUCINE-RICH REPEAT-CONTAINING PROTEIN"/>
    <property type="match status" value="1"/>
</dbReference>
<proteinExistence type="predicted"/>
<sequence>MTTSKLSITSQKCSSPKVTLISGTSTLSSPIQFHRSDDFNIISTIELNCNGSLSTITQWKIKNCSSTCSYQIQLDQTIKTTFTELYIPAKTLPYGIYELQLTVTMTNLTNFTTSSSVYVQITSSGITVNLVQLGTSMITIGYDQDLNFNPGAFSVDLDGYTFNESNWKYVYYCRIYGLYMFPSLNGVLLSIDDNRTDPLNPSCFANQTGNGTRWKYGTSLKSSLTILANSLQPNQTYQFMVYMENRQNSSTQATGCVLVTVGTIDSQMIAVGCVIWTMCTPNLEFQLVNPTTQVALFSLCIGDCDNIQNITWNIYQGTTNISSNSTQWTLFNQMNSYENIWFFGWNTSNFTALNQLFLNNPQINLWRFQVIYGFTLQASSSALNFVINQPPINGSCSISPYNGTTSTSFNISCSNWFDEDGIKDYSIYAWTTDPQERTFISFSSVSIFQVRLPSGDDQTSLLHLIVQIQYNMSSITVLPDTLGITNLLNNLQSSSNALANDPTIQLLSSGNQNIIGQIIGCLSQQSNKMNSDAIDQAVSSGIPAASISVSQLGSTSSQGNSTPLNATALIQYKKDLNSHANLREYLMTFTTNLDISTSNNIKLQASSLAQLTQATNQLTRTALTLALDKCYQLSLALYSIVTRISYEDVQIITTQLIQCATNILTAVNGPLQQRTDILDLDSSRATAFPTDYDTDLESAWSNPNLFSDGNDFSWETIQKGRNTYYQKQLANQVTTKVNQILSLLTSISNIQLNIGQNLIINTSSTFMSLETISMKSLSNKQVQQVGNARINIPKNFKLSAVQSRGSYDSKQLLIYWSIFASLNCFECFGHGLLSALLICIQYCGYALLKLSFFYCLGKCIFLVWLMTSGSRKITPQFSENSDVFDDVQEEQQQQQQSNDDSSSDKVDLEGIIARNGDSSMLDLEVLGLVDEDIKIVANTLRNNTTLTTLKLVANLIGDEGTQYLADGLRENRALTELNLWNNHIGDEGIQSLANALQNNTVKLVLS</sequence>
<evidence type="ECO:0000313" key="5">
    <source>
        <dbReference type="Proteomes" id="UP000663891"/>
    </source>
</evidence>
<dbReference type="PANTHER" id="PTHR24111">
    <property type="entry name" value="LEUCINE-RICH REPEAT-CONTAINING PROTEIN 34"/>
    <property type="match status" value="1"/>
</dbReference>
<dbReference type="SMART" id="SM00368">
    <property type="entry name" value="LRR_RI"/>
    <property type="match status" value="2"/>
</dbReference>
<organism evidence="4 5">
    <name type="scientific">Adineta steineri</name>
    <dbReference type="NCBI Taxonomy" id="433720"/>
    <lineage>
        <taxon>Eukaryota</taxon>
        <taxon>Metazoa</taxon>
        <taxon>Spiralia</taxon>
        <taxon>Gnathifera</taxon>
        <taxon>Rotifera</taxon>
        <taxon>Eurotatoria</taxon>
        <taxon>Bdelloidea</taxon>
        <taxon>Adinetida</taxon>
        <taxon>Adinetidae</taxon>
        <taxon>Adineta</taxon>
    </lineage>
</organism>
<evidence type="ECO:0000256" key="1">
    <source>
        <dbReference type="ARBA" id="ARBA00022737"/>
    </source>
</evidence>
<feature type="domain" description="PKD/REJ-like" evidence="3">
    <location>
        <begin position="44"/>
        <end position="515"/>
    </location>
</feature>
<dbReference type="InterPro" id="IPR001611">
    <property type="entry name" value="Leu-rich_rpt"/>
</dbReference>
<keyword evidence="2" id="KW-1133">Transmembrane helix</keyword>
<name>A0A813WKI3_9BILA</name>
<dbReference type="InterPro" id="IPR052201">
    <property type="entry name" value="LRR-containing_regulator"/>
</dbReference>
<evidence type="ECO:0000313" key="4">
    <source>
        <dbReference type="EMBL" id="CAF0856285.1"/>
    </source>
</evidence>
<keyword evidence="2" id="KW-0472">Membrane</keyword>
<dbReference type="InterPro" id="IPR032675">
    <property type="entry name" value="LRR_dom_sf"/>
</dbReference>
<reference evidence="4" key="1">
    <citation type="submission" date="2021-02" db="EMBL/GenBank/DDBJ databases">
        <authorList>
            <person name="Nowell W R."/>
        </authorList>
    </citation>
    <scope>NUCLEOTIDE SEQUENCE</scope>
</reference>